<gene>
    <name evidence="1" type="ORF">OGATHE_004000</name>
</gene>
<evidence type="ECO:0000313" key="2">
    <source>
        <dbReference type="Proteomes" id="UP000788993"/>
    </source>
</evidence>
<reference evidence="1" key="1">
    <citation type="journal article" date="2021" name="Open Biol.">
        <title>Shared evolutionary footprints suggest mitochondrial oxidative damage underlies multiple complex I losses in fungi.</title>
        <authorList>
            <person name="Schikora-Tamarit M.A."/>
            <person name="Marcet-Houben M."/>
            <person name="Nosek J."/>
            <person name="Gabaldon T."/>
        </authorList>
    </citation>
    <scope>NUCLEOTIDE SEQUENCE</scope>
    <source>
        <strain evidence="1">NCAIM Y.01608</strain>
    </source>
</reference>
<keyword evidence="2" id="KW-1185">Reference proteome</keyword>
<proteinExistence type="predicted"/>
<name>A0A9P8P532_9ASCO</name>
<dbReference type="AlphaFoldDB" id="A0A9P8P532"/>
<comment type="caution">
    <text evidence="1">The sequence shown here is derived from an EMBL/GenBank/DDBJ whole genome shotgun (WGS) entry which is preliminary data.</text>
</comment>
<evidence type="ECO:0000313" key="1">
    <source>
        <dbReference type="EMBL" id="KAH3665185.1"/>
    </source>
</evidence>
<reference evidence="1" key="2">
    <citation type="submission" date="2021-01" db="EMBL/GenBank/DDBJ databases">
        <authorList>
            <person name="Schikora-Tamarit M.A."/>
        </authorList>
    </citation>
    <scope>NUCLEOTIDE SEQUENCE</scope>
    <source>
        <strain evidence="1">NCAIM Y.01608</strain>
    </source>
</reference>
<accession>A0A9P8P532</accession>
<dbReference type="EMBL" id="JAEUBD010001178">
    <property type="protein sequence ID" value="KAH3665185.1"/>
    <property type="molecule type" value="Genomic_DNA"/>
</dbReference>
<dbReference type="Proteomes" id="UP000788993">
    <property type="component" value="Unassembled WGS sequence"/>
</dbReference>
<protein>
    <submittedName>
        <fullName evidence="1">Uncharacterized protein</fullName>
    </submittedName>
</protein>
<sequence length="124" mass="12870">MNISACLVRSGRCEYDFFLFEPDDERLFSTPAPGPASLSVSSMAELASTAASSSRFRSPGLLSLSRTSSSSSMLSVGLVLTKNCGSDGSNSLLCCGADSSSSTRLPAGLIFGELTLSTSPSWPE</sequence>
<organism evidence="1 2">
    <name type="scientific">Ogataea polymorpha</name>
    <dbReference type="NCBI Taxonomy" id="460523"/>
    <lineage>
        <taxon>Eukaryota</taxon>
        <taxon>Fungi</taxon>
        <taxon>Dikarya</taxon>
        <taxon>Ascomycota</taxon>
        <taxon>Saccharomycotina</taxon>
        <taxon>Pichiomycetes</taxon>
        <taxon>Pichiales</taxon>
        <taxon>Pichiaceae</taxon>
        <taxon>Ogataea</taxon>
    </lineage>
</organism>